<evidence type="ECO:0000313" key="1">
    <source>
        <dbReference type="EMBL" id="KAL3283392.1"/>
    </source>
</evidence>
<evidence type="ECO:0000313" key="2">
    <source>
        <dbReference type="Proteomes" id="UP001516400"/>
    </source>
</evidence>
<organism evidence="1 2">
    <name type="scientific">Cryptolaemus montrouzieri</name>
    <dbReference type="NCBI Taxonomy" id="559131"/>
    <lineage>
        <taxon>Eukaryota</taxon>
        <taxon>Metazoa</taxon>
        <taxon>Ecdysozoa</taxon>
        <taxon>Arthropoda</taxon>
        <taxon>Hexapoda</taxon>
        <taxon>Insecta</taxon>
        <taxon>Pterygota</taxon>
        <taxon>Neoptera</taxon>
        <taxon>Endopterygota</taxon>
        <taxon>Coleoptera</taxon>
        <taxon>Polyphaga</taxon>
        <taxon>Cucujiformia</taxon>
        <taxon>Coccinelloidea</taxon>
        <taxon>Coccinellidae</taxon>
        <taxon>Scymninae</taxon>
        <taxon>Scymnini</taxon>
        <taxon>Cryptolaemus</taxon>
    </lineage>
</organism>
<comment type="caution">
    <text evidence="1">The sequence shown here is derived from an EMBL/GenBank/DDBJ whole genome shotgun (WGS) entry which is preliminary data.</text>
</comment>
<dbReference type="Proteomes" id="UP001516400">
    <property type="component" value="Unassembled WGS sequence"/>
</dbReference>
<proteinExistence type="predicted"/>
<name>A0ABD2NYF3_9CUCU</name>
<protein>
    <submittedName>
        <fullName evidence="1">Uncharacterized protein</fullName>
    </submittedName>
</protein>
<sequence>MQDLGLGLTVRMVCRTAYRLAEHEGRQNFSGRNDTQVAGKWWWTEFKKLYNLSLFSENLAAYGAAIANPEIIEDLKKKKTRFLELLSQQLNECFQKAGIYPINRMVKAKEAVAPSALTAAPLAAPEAEARGS</sequence>
<dbReference type="EMBL" id="JABFTP020000144">
    <property type="protein sequence ID" value="KAL3283392.1"/>
    <property type="molecule type" value="Genomic_DNA"/>
</dbReference>
<gene>
    <name evidence="1" type="ORF">HHI36_006539</name>
</gene>
<keyword evidence="2" id="KW-1185">Reference proteome</keyword>
<feature type="non-terminal residue" evidence="1">
    <location>
        <position position="132"/>
    </location>
</feature>
<accession>A0ABD2NYF3</accession>
<dbReference type="AlphaFoldDB" id="A0ABD2NYF3"/>
<reference evidence="1 2" key="1">
    <citation type="journal article" date="2021" name="BMC Biol.">
        <title>Horizontally acquired antibacterial genes associated with adaptive radiation of ladybird beetles.</title>
        <authorList>
            <person name="Li H.S."/>
            <person name="Tang X.F."/>
            <person name="Huang Y.H."/>
            <person name="Xu Z.Y."/>
            <person name="Chen M.L."/>
            <person name="Du X.Y."/>
            <person name="Qiu B.Y."/>
            <person name="Chen P.T."/>
            <person name="Zhang W."/>
            <person name="Slipinski A."/>
            <person name="Escalona H.E."/>
            <person name="Waterhouse R.M."/>
            <person name="Zwick A."/>
            <person name="Pang H."/>
        </authorList>
    </citation>
    <scope>NUCLEOTIDE SEQUENCE [LARGE SCALE GENOMIC DNA]</scope>
    <source>
        <strain evidence="1">SYSU2018</strain>
    </source>
</reference>